<gene>
    <name evidence="1" type="ORF">H5410_061084</name>
</gene>
<keyword evidence="2" id="KW-1185">Reference proteome</keyword>
<dbReference type="AlphaFoldDB" id="A0A9J5W8I3"/>
<dbReference type="EMBL" id="JACXVP010000012">
    <property type="protein sequence ID" value="KAG5571318.1"/>
    <property type="molecule type" value="Genomic_DNA"/>
</dbReference>
<reference evidence="1 2" key="1">
    <citation type="submission" date="2020-09" db="EMBL/GenBank/DDBJ databases">
        <title>De no assembly of potato wild relative species, Solanum commersonii.</title>
        <authorList>
            <person name="Cho K."/>
        </authorList>
    </citation>
    <scope>NUCLEOTIDE SEQUENCE [LARGE SCALE GENOMIC DNA]</scope>
    <source>
        <strain evidence="1">LZ3.2</strain>
        <tissue evidence="1">Leaf</tissue>
    </source>
</reference>
<evidence type="ECO:0000313" key="2">
    <source>
        <dbReference type="Proteomes" id="UP000824120"/>
    </source>
</evidence>
<sequence>MNDSHFLFEMLSRKEAKHACSPREWRVPVNYGLKPHSDKSATCEVAGLELKKKQNSKTISTGQELSKLFGVDFWGYEEEAMELLMQIDSSRHARRTESNTTIKENKFKGTQKLKGLANGTREGILVVWDRRVWKGESLQIGIHTLTCRFEGQLQGFDCHITGVNAPNWDNERREICYKKKILQEKSTAMMEFSDFIEDTSLIDLQLEGGAYTWYRGDTYITALRTARILISDEWDNCFSNIKQSLLQRMTCICCIALWSYFKFDNWCLKTDRFVERVMSWWTSFYFLGKPNYCWTEYWKTTLTEGKLWRGHPC</sequence>
<dbReference type="Proteomes" id="UP000824120">
    <property type="component" value="Chromosome 12"/>
</dbReference>
<organism evidence="1 2">
    <name type="scientific">Solanum commersonii</name>
    <name type="common">Commerson's wild potato</name>
    <name type="synonym">Commerson's nightshade</name>
    <dbReference type="NCBI Taxonomy" id="4109"/>
    <lineage>
        <taxon>Eukaryota</taxon>
        <taxon>Viridiplantae</taxon>
        <taxon>Streptophyta</taxon>
        <taxon>Embryophyta</taxon>
        <taxon>Tracheophyta</taxon>
        <taxon>Spermatophyta</taxon>
        <taxon>Magnoliopsida</taxon>
        <taxon>eudicotyledons</taxon>
        <taxon>Gunneridae</taxon>
        <taxon>Pentapetalae</taxon>
        <taxon>asterids</taxon>
        <taxon>lamiids</taxon>
        <taxon>Solanales</taxon>
        <taxon>Solanaceae</taxon>
        <taxon>Solanoideae</taxon>
        <taxon>Solaneae</taxon>
        <taxon>Solanum</taxon>
    </lineage>
</organism>
<protein>
    <submittedName>
        <fullName evidence="1">Uncharacterized protein</fullName>
    </submittedName>
</protein>
<evidence type="ECO:0000313" key="1">
    <source>
        <dbReference type="EMBL" id="KAG5571318.1"/>
    </source>
</evidence>
<dbReference type="OrthoDB" id="692400at2759"/>
<comment type="caution">
    <text evidence="1">The sequence shown here is derived from an EMBL/GenBank/DDBJ whole genome shotgun (WGS) entry which is preliminary data.</text>
</comment>
<name>A0A9J5W8I3_SOLCO</name>
<proteinExistence type="predicted"/>
<accession>A0A9J5W8I3</accession>